<proteinExistence type="predicted"/>
<accession>A0A6S6YY71</accession>
<name>A0A6S6YY71_9BURK</name>
<keyword evidence="2" id="KW-1185">Reference proteome</keyword>
<dbReference type="AlphaFoldDB" id="A0A6S6YY71"/>
<sequence>MIDDTQPTTDTVKVRLTLDVAYLLNGEPSA</sequence>
<reference evidence="1 2" key="1">
    <citation type="submission" date="2020-04" db="EMBL/GenBank/DDBJ databases">
        <authorList>
            <person name="De Canck E."/>
        </authorList>
    </citation>
    <scope>NUCLEOTIDE SEQUENCE [LARGE SCALE GENOMIC DNA]</scope>
    <source>
        <strain evidence="1 2">LMG 3431</strain>
    </source>
</reference>
<dbReference type="EMBL" id="CADIJX010000003">
    <property type="protein sequence ID" value="CAB3648122.1"/>
    <property type="molecule type" value="Genomic_DNA"/>
</dbReference>
<dbReference type="Proteomes" id="UP000494108">
    <property type="component" value="Unassembled WGS sequence"/>
</dbReference>
<organism evidence="1 2">
    <name type="scientific">Achromobacter pestifer</name>
    <dbReference type="NCBI Taxonomy" id="1353889"/>
    <lineage>
        <taxon>Bacteria</taxon>
        <taxon>Pseudomonadati</taxon>
        <taxon>Pseudomonadota</taxon>
        <taxon>Betaproteobacteria</taxon>
        <taxon>Burkholderiales</taxon>
        <taxon>Alcaligenaceae</taxon>
        <taxon>Achromobacter</taxon>
    </lineage>
</organism>
<gene>
    <name evidence="1" type="ORF">LMG3431_02629</name>
</gene>
<evidence type="ECO:0000313" key="2">
    <source>
        <dbReference type="Proteomes" id="UP000494108"/>
    </source>
</evidence>
<evidence type="ECO:0000313" key="1">
    <source>
        <dbReference type="EMBL" id="CAB3648122.1"/>
    </source>
</evidence>
<protein>
    <submittedName>
        <fullName evidence="1">Uncharacterized protein</fullName>
    </submittedName>
</protein>